<name>A0A164IWR9_9CRUS</name>
<evidence type="ECO:0000256" key="1">
    <source>
        <dbReference type="SAM" id="MobiDB-lite"/>
    </source>
</evidence>
<feature type="region of interest" description="Disordered" evidence="1">
    <location>
        <begin position="1"/>
        <end position="56"/>
    </location>
</feature>
<accession>A0A164IWR9</accession>
<dbReference type="AlphaFoldDB" id="A0A164IWR9"/>
<proteinExistence type="predicted"/>
<dbReference type="SUPFAM" id="SSF50630">
    <property type="entry name" value="Acid proteases"/>
    <property type="match status" value="1"/>
</dbReference>
<dbReference type="InterPro" id="IPR021109">
    <property type="entry name" value="Peptidase_aspartic_dom_sf"/>
</dbReference>
<dbReference type="EMBL" id="LRGB01006270">
    <property type="protein sequence ID" value="KZS01710.1"/>
    <property type="molecule type" value="Genomic_DNA"/>
</dbReference>
<sequence length="225" mass="25083">GQDQKSAAPKEDGKGGQWSDRRDEGENRWRNDRGKEDGKAWQARRRDSEEDDRNTVGMVSVDEDDAGEADVLLIDSSRLITEEVVCRGIRIKAVIDTGAVVSVASPSLQEKQGARRMGWDGPSVIMVNVQRAPPLGALELEIVHRGMKASGKVILLEMRGIELLLGNDFLSQFKRLQINYVPNGAELLLGDLPVNVIEELEAVKAPRLVTKTVECFRPEPLFRWR</sequence>
<organism evidence="2 3">
    <name type="scientific">Daphnia magna</name>
    <dbReference type="NCBI Taxonomy" id="35525"/>
    <lineage>
        <taxon>Eukaryota</taxon>
        <taxon>Metazoa</taxon>
        <taxon>Ecdysozoa</taxon>
        <taxon>Arthropoda</taxon>
        <taxon>Crustacea</taxon>
        <taxon>Branchiopoda</taxon>
        <taxon>Diplostraca</taxon>
        <taxon>Cladocera</taxon>
        <taxon>Anomopoda</taxon>
        <taxon>Daphniidae</taxon>
        <taxon>Daphnia</taxon>
    </lineage>
</organism>
<gene>
    <name evidence="2" type="ORF">APZ42_001544</name>
</gene>
<evidence type="ECO:0000313" key="3">
    <source>
        <dbReference type="Proteomes" id="UP000076858"/>
    </source>
</evidence>
<comment type="caution">
    <text evidence="2">The sequence shown here is derived from an EMBL/GenBank/DDBJ whole genome shotgun (WGS) entry which is preliminary data.</text>
</comment>
<feature type="non-terminal residue" evidence="2">
    <location>
        <position position="1"/>
    </location>
</feature>
<protein>
    <submittedName>
        <fullName evidence="2">Uncharacterized protein</fullName>
    </submittedName>
</protein>
<reference evidence="2 3" key="1">
    <citation type="submission" date="2016-03" db="EMBL/GenBank/DDBJ databases">
        <title>EvidentialGene: Evidence-directed Construction of Genes on Genomes.</title>
        <authorList>
            <person name="Gilbert D.G."/>
            <person name="Choi J.-H."/>
            <person name="Mockaitis K."/>
            <person name="Colbourne J."/>
            <person name="Pfrender M."/>
        </authorList>
    </citation>
    <scope>NUCLEOTIDE SEQUENCE [LARGE SCALE GENOMIC DNA]</scope>
    <source>
        <strain evidence="2 3">Xinb3</strain>
        <tissue evidence="2">Complete organism</tissue>
    </source>
</reference>
<keyword evidence="3" id="KW-1185">Reference proteome</keyword>
<dbReference type="Gene3D" id="2.40.70.10">
    <property type="entry name" value="Acid Proteases"/>
    <property type="match status" value="1"/>
</dbReference>
<evidence type="ECO:0000313" key="2">
    <source>
        <dbReference type="EMBL" id="KZS01710.1"/>
    </source>
</evidence>
<dbReference type="Proteomes" id="UP000076858">
    <property type="component" value="Unassembled WGS sequence"/>
</dbReference>
<feature type="compositionally biased region" description="Basic and acidic residues" evidence="1">
    <location>
        <begin position="8"/>
        <end position="48"/>
    </location>
</feature>